<dbReference type="AlphaFoldDB" id="A0A0G4GTS4"/>
<gene>
    <name evidence="2" type="ORF">Vbra_267</name>
</gene>
<dbReference type="InterPro" id="IPR016197">
    <property type="entry name" value="Chromo-like_dom_sf"/>
</dbReference>
<dbReference type="InParanoid" id="A0A0G4GTS4"/>
<dbReference type="InterPro" id="IPR000953">
    <property type="entry name" value="Chromo/chromo_shadow_dom"/>
</dbReference>
<name>A0A0G4GTS4_VITBC</name>
<dbReference type="PROSITE" id="PS50013">
    <property type="entry name" value="CHROMO_2"/>
    <property type="match status" value="1"/>
</dbReference>
<feature type="domain" description="Chromo" evidence="1">
    <location>
        <begin position="22"/>
        <end position="80"/>
    </location>
</feature>
<keyword evidence="3" id="KW-1185">Reference proteome</keyword>
<evidence type="ECO:0000259" key="1">
    <source>
        <dbReference type="PROSITE" id="PS50013"/>
    </source>
</evidence>
<sequence>MAYEPSLKDIQPDDRFDRVEKHEVQAVIGKRKHRGRVQYKLKWRWWPVSYATWEDEGNCTCPERVQEYENRTRGDERTFDDAPFPKLNATVRITHCKELNREHVVKVIGLDKRGIKMEFLDEPTRTKLSRRESMVGEKSIIQLKDFLRDYQWEAELGSEAVAAGETMLPTDALEQQV</sequence>
<dbReference type="CDD" id="cd00024">
    <property type="entry name" value="CD_CSD"/>
    <property type="match status" value="1"/>
</dbReference>
<proteinExistence type="predicted"/>
<reference evidence="2 3" key="1">
    <citation type="submission" date="2014-11" db="EMBL/GenBank/DDBJ databases">
        <authorList>
            <person name="Zhu J."/>
            <person name="Qi W."/>
            <person name="Song R."/>
        </authorList>
    </citation>
    <scope>NUCLEOTIDE SEQUENCE [LARGE SCALE GENOMIC DNA]</scope>
</reference>
<dbReference type="OrthoDB" id="433924at2759"/>
<dbReference type="InterPro" id="IPR023780">
    <property type="entry name" value="Chromo_domain"/>
</dbReference>
<dbReference type="Proteomes" id="UP000041254">
    <property type="component" value="Unassembled WGS sequence"/>
</dbReference>
<dbReference type="SUPFAM" id="SSF54160">
    <property type="entry name" value="Chromo domain-like"/>
    <property type="match status" value="1"/>
</dbReference>
<accession>A0A0G4GTS4</accession>
<organism evidence="2 3">
    <name type="scientific">Vitrella brassicaformis (strain CCMP3155)</name>
    <dbReference type="NCBI Taxonomy" id="1169540"/>
    <lineage>
        <taxon>Eukaryota</taxon>
        <taxon>Sar</taxon>
        <taxon>Alveolata</taxon>
        <taxon>Colpodellida</taxon>
        <taxon>Vitrellaceae</taxon>
        <taxon>Vitrella</taxon>
    </lineage>
</organism>
<dbReference type="Pfam" id="PF00385">
    <property type="entry name" value="Chromo"/>
    <property type="match status" value="1"/>
</dbReference>
<dbReference type="Gene3D" id="2.40.50.40">
    <property type="match status" value="1"/>
</dbReference>
<dbReference type="EMBL" id="CDMY01000807">
    <property type="protein sequence ID" value="CEM34173.1"/>
    <property type="molecule type" value="Genomic_DNA"/>
</dbReference>
<evidence type="ECO:0000313" key="3">
    <source>
        <dbReference type="Proteomes" id="UP000041254"/>
    </source>
</evidence>
<dbReference type="PhylomeDB" id="A0A0G4GTS4"/>
<dbReference type="VEuPathDB" id="CryptoDB:Vbra_267"/>
<dbReference type="SMART" id="SM00298">
    <property type="entry name" value="CHROMO"/>
    <property type="match status" value="1"/>
</dbReference>
<dbReference type="STRING" id="1169540.A0A0G4GTS4"/>
<evidence type="ECO:0000313" key="2">
    <source>
        <dbReference type="EMBL" id="CEM34173.1"/>
    </source>
</evidence>
<protein>
    <recommendedName>
        <fullName evidence="1">Chromo domain-containing protein</fullName>
    </recommendedName>
</protein>